<reference evidence="1 2" key="1">
    <citation type="journal article" date="2024" name="J Genomics">
        <title>Draft genome sequencing and assembly of Favolaschia claudopus CIRM-BRFM 2984 isolated from oak limbs.</title>
        <authorList>
            <person name="Navarro D."/>
            <person name="Drula E."/>
            <person name="Chaduli D."/>
            <person name="Cazenave R."/>
            <person name="Ahrendt S."/>
            <person name="Wang J."/>
            <person name="Lipzen A."/>
            <person name="Daum C."/>
            <person name="Barry K."/>
            <person name="Grigoriev I.V."/>
            <person name="Favel A."/>
            <person name="Rosso M.N."/>
            <person name="Martin F."/>
        </authorList>
    </citation>
    <scope>NUCLEOTIDE SEQUENCE [LARGE SCALE GENOMIC DNA]</scope>
    <source>
        <strain evidence="1 2">CIRM-BRFM 2984</strain>
    </source>
</reference>
<proteinExistence type="predicted"/>
<gene>
    <name evidence="1" type="ORF">R3P38DRAFT_3191233</name>
</gene>
<comment type="caution">
    <text evidence="1">The sequence shown here is derived from an EMBL/GenBank/DDBJ whole genome shotgun (WGS) entry which is preliminary data.</text>
</comment>
<name>A0AAW0BL99_9AGAR</name>
<keyword evidence="2" id="KW-1185">Reference proteome</keyword>
<dbReference type="AlphaFoldDB" id="A0AAW0BL99"/>
<evidence type="ECO:0000313" key="1">
    <source>
        <dbReference type="EMBL" id="KAK7026985.1"/>
    </source>
</evidence>
<evidence type="ECO:0000313" key="2">
    <source>
        <dbReference type="Proteomes" id="UP001362999"/>
    </source>
</evidence>
<accession>A0AAW0BL99</accession>
<sequence>MSKFLALPEELQVEILQRAAFRADEPMRSPDSKASLMKVCRSWNALVLSVPGFWSTIVIHTEMDTQAISLAVAQALTWEQTLQLVVDLEWSTSPLESRWTPEKDWDEIYAWCASMLPPLRTSIVLEFIGLELAAGVACCHLHADCQSMFSWPASMPVCNENIALKELTCSRVNPTWKTPFVYASLTRLSLVELRGSLSYDDFKAMVACAKILEHLELSRTQLSQEDPGMPVVQIVSRKVRTFTLGVDWGPASYVLPGLQLPSLETFTLRAPNGQLGGDVVALCMDYFQSASAFVVECHEPDEDWLQRCALALQQAQCVDVRTVSCTLLERWVEHCATMPLLRAIVVPVETTVVLEAILRETCPAVAIYVPVLTTDYFKEKTVSGARQSCYLPIHLQTSSQHSSRRVHLHFRDAPASPQTTVADVDFRSVWHNTAGSFNLAKMTATVREFPADDPRPLDSAFTILFVDQKASSGIPVNEHIALFLPEEEEVWFGNILVFKHRRGAETPLASVRSADASLARMVALQ</sequence>
<dbReference type="EMBL" id="JAWWNJ010000030">
    <property type="protein sequence ID" value="KAK7026985.1"/>
    <property type="molecule type" value="Genomic_DNA"/>
</dbReference>
<dbReference type="Proteomes" id="UP001362999">
    <property type="component" value="Unassembled WGS sequence"/>
</dbReference>
<protein>
    <recommendedName>
        <fullName evidence="3">F-box domain-containing protein</fullName>
    </recommendedName>
</protein>
<organism evidence="1 2">
    <name type="scientific">Favolaschia claudopus</name>
    <dbReference type="NCBI Taxonomy" id="2862362"/>
    <lineage>
        <taxon>Eukaryota</taxon>
        <taxon>Fungi</taxon>
        <taxon>Dikarya</taxon>
        <taxon>Basidiomycota</taxon>
        <taxon>Agaricomycotina</taxon>
        <taxon>Agaricomycetes</taxon>
        <taxon>Agaricomycetidae</taxon>
        <taxon>Agaricales</taxon>
        <taxon>Marasmiineae</taxon>
        <taxon>Mycenaceae</taxon>
        <taxon>Favolaschia</taxon>
    </lineage>
</organism>
<evidence type="ECO:0008006" key="3">
    <source>
        <dbReference type="Google" id="ProtNLM"/>
    </source>
</evidence>